<evidence type="ECO:0000256" key="3">
    <source>
        <dbReference type="SAM" id="Coils"/>
    </source>
</evidence>
<dbReference type="InterPro" id="IPR046347">
    <property type="entry name" value="bZIP_sf"/>
</dbReference>
<dbReference type="OrthoDB" id="2593073at2759"/>
<dbReference type="GO" id="GO:0001228">
    <property type="term" value="F:DNA-binding transcription activator activity, RNA polymerase II-specific"/>
    <property type="evidence" value="ECO:0007669"/>
    <property type="project" value="TreeGrafter"/>
</dbReference>
<feature type="compositionally biased region" description="Pro residues" evidence="4">
    <location>
        <begin position="1"/>
        <end position="12"/>
    </location>
</feature>
<sequence length="191" mass="20925">MDPPPPRTPSPHPDPDTSKPKRSGRPPLSNNKRTVQIRMAQRAYRERKENKIKELEDRVAFLTSSSPAPCLSCADLRTRTEECLAQVAILNQRITELQQICGITPSVSGVTSGGINGIWYTQPQSLTNVSRATMSPVRSDSGFVTTTTTNTMIPRSCDSPVRQSTDLSFSAPMLRTSANLSHDQSLASFPP</sequence>
<dbReference type="Gene3D" id="1.20.5.170">
    <property type="match status" value="1"/>
</dbReference>
<dbReference type="EMBL" id="MCGO01000031">
    <property type="protein sequence ID" value="ORY41549.1"/>
    <property type="molecule type" value="Genomic_DNA"/>
</dbReference>
<keyword evidence="7" id="KW-1185">Reference proteome</keyword>
<dbReference type="InterPro" id="IPR050936">
    <property type="entry name" value="AP-1-like"/>
</dbReference>
<name>A0A1Y2C3E9_9FUNG</name>
<dbReference type="PANTHER" id="PTHR40621:SF6">
    <property type="entry name" value="AP-1-LIKE TRANSCRIPTION FACTOR YAP1-RELATED"/>
    <property type="match status" value="1"/>
</dbReference>
<reference evidence="6 7" key="1">
    <citation type="submission" date="2016-07" db="EMBL/GenBank/DDBJ databases">
        <title>Pervasive Adenine N6-methylation of Active Genes in Fungi.</title>
        <authorList>
            <consortium name="DOE Joint Genome Institute"/>
            <person name="Mondo S.J."/>
            <person name="Dannebaum R.O."/>
            <person name="Kuo R.C."/>
            <person name="Labutti K."/>
            <person name="Haridas S."/>
            <person name="Kuo A."/>
            <person name="Salamov A."/>
            <person name="Ahrendt S.R."/>
            <person name="Lipzen A."/>
            <person name="Sullivan W."/>
            <person name="Andreopoulos W.B."/>
            <person name="Clum A."/>
            <person name="Lindquist E."/>
            <person name="Daum C."/>
            <person name="Ramamoorthy G.K."/>
            <person name="Gryganskyi A."/>
            <person name="Culley D."/>
            <person name="Magnuson J.K."/>
            <person name="James T.Y."/>
            <person name="O'Malley M.A."/>
            <person name="Stajich J.E."/>
            <person name="Spatafora J.W."/>
            <person name="Visel A."/>
            <person name="Grigoriev I.V."/>
        </authorList>
    </citation>
    <scope>NUCLEOTIDE SEQUENCE [LARGE SCALE GENOMIC DNA]</scope>
    <source>
        <strain evidence="6 7">JEL800</strain>
    </source>
</reference>
<evidence type="ECO:0000256" key="1">
    <source>
        <dbReference type="ARBA" id="ARBA00004123"/>
    </source>
</evidence>
<dbReference type="CDD" id="cd14688">
    <property type="entry name" value="bZIP_YAP"/>
    <property type="match status" value="1"/>
</dbReference>
<feature type="domain" description="BZIP" evidence="5">
    <location>
        <begin position="28"/>
        <end position="64"/>
    </location>
</feature>
<keyword evidence="2" id="KW-0539">Nucleus</keyword>
<dbReference type="Proteomes" id="UP000193642">
    <property type="component" value="Unassembled WGS sequence"/>
</dbReference>
<comment type="caution">
    <text evidence="6">The sequence shown here is derived from an EMBL/GenBank/DDBJ whole genome shotgun (WGS) entry which is preliminary data.</text>
</comment>
<evidence type="ECO:0000313" key="7">
    <source>
        <dbReference type="Proteomes" id="UP000193642"/>
    </source>
</evidence>
<protein>
    <recommendedName>
        <fullName evidence="5">BZIP domain-containing protein</fullName>
    </recommendedName>
</protein>
<evidence type="ECO:0000256" key="4">
    <source>
        <dbReference type="SAM" id="MobiDB-lite"/>
    </source>
</evidence>
<dbReference type="PANTHER" id="PTHR40621">
    <property type="entry name" value="TRANSCRIPTION FACTOR KAPC-RELATED"/>
    <property type="match status" value="1"/>
</dbReference>
<evidence type="ECO:0000313" key="6">
    <source>
        <dbReference type="EMBL" id="ORY41549.1"/>
    </source>
</evidence>
<evidence type="ECO:0000259" key="5">
    <source>
        <dbReference type="Pfam" id="PF00170"/>
    </source>
</evidence>
<evidence type="ECO:0000256" key="2">
    <source>
        <dbReference type="ARBA" id="ARBA00023242"/>
    </source>
</evidence>
<proteinExistence type="predicted"/>
<dbReference type="SUPFAM" id="SSF57959">
    <property type="entry name" value="Leucine zipper domain"/>
    <property type="match status" value="1"/>
</dbReference>
<dbReference type="AlphaFoldDB" id="A0A1Y2C3E9"/>
<keyword evidence="3" id="KW-0175">Coiled coil</keyword>
<dbReference type="GO" id="GO:0000976">
    <property type="term" value="F:transcription cis-regulatory region binding"/>
    <property type="evidence" value="ECO:0007669"/>
    <property type="project" value="InterPro"/>
</dbReference>
<comment type="subcellular location">
    <subcellularLocation>
        <location evidence="1">Nucleus</location>
    </subcellularLocation>
</comment>
<dbReference type="InterPro" id="IPR004827">
    <property type="entry name" value="bZIP"/>
</dbReference>
<gene>
    <name evidence="6" type="ORF">BCR33DRAFT_786794</name>
</gene>
<accession>A0A1Y2C3E9</accession>
<organism evidence="6 7">
    <name type="scientific">Rhizoclosmatium globosum</name>
    <dbReference type="NCBI Taxonomy" id="329046"/>
    <lineage>
        <taxon>Eukaryota</taxon>
        <taxon>Fungi</taxon>
        <taxon>Fungi incertae sedis</taxon>
        <taxon>Chytridiomycota</taxon>
        <taxon>Chytridiomycota incertae sedis</taxon>
        <taxon>Chytridiomycetes</taxon>
        <taxon>Chytridiales</taxon>
        <taxon>Chytriomycetaceae</taxon>
        <taxon>Rhizoclosmatium</taxon>
    </lineage>
</organism>
<dbReference type="Pfam" id="PF00170">
    <property type="entry name" value="bZIP_1"/>
    <property type="match status" value="1"/>
</dbReference>
<feature type="region of interest" description="Disordered" evidence="4">
    <location>
        <begin position="1"/>
        <end position="36"/>
    </location>
</feature>
<dbReference type="GO" id="GO:0090575">
    <property type="term" value="C:RNA polymerase II transcription regulator complex"/>
    <property type="evidence" value="ECO:0007669"/>
    <property type="project" value="TreeGrafter"/>
</dbReference>
<feature type="coiled-coil region" evidence="3">
    <location>
        <begin position="38"/>
        <end position="65"/>
    </location>
</feature>